<dbReference type="EMBL" id="CM010717">
    <property type="protein sequence ID" value="RZC53573.1"/>
    <property type="molecule type" value="Genomic_DNA"/>
</dbReference>
<dbReference type="Proteomes" id="UP000316621">
    <property type="component" value="Chromosome 3"/>
</dbReference>
<organism evidence="2 3">
    <name type="scientific">Papaver somniferum</name>
    <name type="common">Opium poppy</name>
    <dbReference type="NCBI Taxonomy" id="3469"/>
    <lineage>
        <taxon>Eukaryota</taxon>
        <taxon>Viridiplantae</taxon>
        <taxon>Streptophyta</taxon>
        <taxon>Embryophyta</taxon>
        <taxon>Tracheophyta</taxon>
        <taxon>Spermatophyta</taxon>
        <taxon>Magnoliopsida</taxon>
        <taxon>Ranunculales</taxon>
        <taxon>Papaveraceae</taxon>
        <taxon>Papaveroideae</taxon>
        <taxon>Papaver</taxon>
    </lineage>
</organism>
<keyword evidence="3" id="KW-1185">Reference proteome</keyword>
<evidence type="ECO:0000313" key="2">
    <source>
        <dbReference type="EMBL" id="RZC53573.1"/>
    </source>
</evidence>
<accession>A0A4Y7IXF2</accession>
<protein>
    <submittedName>
        <fullName evidence="2">Uncharacterized protein</fullName>
    </submittedName>
</protein>
<evidence type="ECO:0000256" key="1">
    <source>
        <dbReference type="SAM" id="MobiDB-lite"/>
    </source>
</evidence>
<feature type="compositionally biased region" description="Polar residues" evidence="1">
    <location>
        <begin position="1"/>
        <end position="10"/>
    </location>
</feature>
<proteinExistence type="predicted"/>
<dbReference type="Gramene" id="RZC53573">
    <property type="protein sequence ID" value="RZC53573"/>
    <property type="gene ID" value="C5167_012432"/>
</dbReference>
<reference evidence="2 3" key="1">
    <citation type="journal article" date="2018" name="Science">
        <title>The opium poppy genome and morphinan production.</title>
        <authorList>
            <person name="Guo L."/>
            <person name="Winzer T."/>
            <person name="Yang X."/>
            <person name="Li Y."/>
            <person name="Ning Z."/>
            <person name="He Z."/>
            <person name="Teodor R."/>
            <person name="Lu Y."/>
            <person name="Bowser T.A."/>
            <person name="Graham I.A."/>
            <person name="Ye K."/>
        </authorList>
    </citation>
    <scope>NUCLEOTIDE SEQUENCE [LARGE SCALE GENOMIC DNA]</scope>
    <source>
        <strain evidence="3">cv. HN1</strain>
        <tissue evidence="2">Leaves</tissue>
    </source>
</reference>
<gene>
    <name evidence="2" type="ORF">C5167_012432</name>
</gene>
<feature type="region of interest" description="Disordered" evidence="1">
    <location>
        <begin position="1"/>
        <end position="27"/>
    </location>
</feature>
<dbReference type="AlphaFoldDB" id="A0A4Y7IXF2"/>
<name>A0A4Y7IXF2_PAPSO</name>
<evidence type="ECO:0000313" key="3">
    <source>
        <dbReference type="Proteomes" id="UP000316621"/>
    </source>
</evidence>
<sequence length="402" mass="44755">MTLDPTNNLSGHVVNKGGNPAMEKFDGSDNGNVETHLILFLMWPMAIVILFQMRGQDDGDEDLSNSSLTDYHPEEYEELTAIESKDSEASFGGYNNSSIPLMQEGYKDNGAEDKDRGRRCEGIHSRKADCKPELLSESESFYCEYSVIPDEEYSNIPNTEDWIGSLVFKKWQGAEGGFVVIFLLLKRIIDKSSQIMCKSRTFAVNTVRSSSNEAAILLARQLAKKSRLSGKPKTETIKPDECEDDLKMIFYGDAYKGSRFYQEQQHWGGVRGLEFDQLTVAMSLTGAVHELVIGRNKDSIHDLCDPFTARTGNFGTWLLNSQQQSEEGEEDAVVELSHGSLTDYHPEEPKDSVSHLLVGMTSHFCKTMGPRIRTGVAAVKVIAAVKLISSLNCYLKASHPIV</sequence>